<dbReference type="PANTHER" id="PTHR43261">
    <property type="entry name" value="TRANSLATION ELONGATION FACTOR G-RELATED"/>
    <property type="match status" value="1"/>
</dbReference>
<dbReference type="EMBL" id="RLII01000009">
    <property type="protein sequence ID" value="RXE59095.1"/>
    <property type="molecule type" value="Genomic_DNA"/>
</dbReference>
<dbReference type="Pfam" id="PF03764">
    <property type="entry name" value="EFG_IV"/>
    <property type="match status" value="1"/>
</dbReference>
<dbReference type="InterPro" id="IPR014721">
    <property type="entry name" value="Ribsml_uS5_D2-typ_fold_subgr"/>
</dbReference>
<dbReference type="Pfam" id="PF14492">
    <property type="entry name" value="EFG_III"/>
    <property type="match status" value="1"/>
</dbReference>
<dbReference type="SUPFAM" id="SSF50447">
    <property type="entry name" value="Translation proteins"/>
    <property type="match status" value="1"/>
</dbReference>
<evidence type="ECO:0000256" key="3">
    <source>
        <dbReference type="ARBA" id="ARBA00022917"/>
    </source>
</evidence>
<evidence type="ECO:0000256" key="4">
    <source>
        <dbReference type="ARBA" id="ARBA00023134"/>
    </source>
</evidence>
<dbReference type="GO" id="GO:0006412">
    <property type="term" value="P:translation"/>
    <property type="evidence" value="ECO:0007669"/>
    <property type="project" value="UniProtKB-KW"/>
</dbReference>
<dbReference type="GO" id="GO:0005525">
    <property type="term" value="F:GTP binding"/>
    <property type="evidence" value="ECO:0007669"/>
    <property type="project" value="UniProtKB-KW"/>
</dbReference>
<evidence type="ECO:0000313" key="7">
    <source>
        <dbReference type="EMBL" id="RXE59095.1"/>
    </source>
</evidence>
<comment type="caution">
    <text evidence="7">The sequence shown here is derived from an EMBL/GenBank/DDBJ whole genome shotgun (WGS) entry which is preliminary data.</text>
</comment>
<dbReference type="CDD" id="cd03711">
    <property type="entry name" value="Tet_C"/>
    <property type="match status" value="1"/>
</dbReference>
<dbReference type="PRINTS" id="PR00315">
    <property type="entry name" value="ELONGATNFCT"/>
</dbReference>
<dbReference type="RefSeq" id="WP_069194438.1">
    <property type="nucleotide sequence ID" value="NZ_RLII01000009.1"/>
</dbReference>
<accession>A0A4Q0I5M5</accession>
<dbReference type="InterPro" id="IPR035647">
    <property type="entry name" value="EFG_III/V"/>
</dbReference>
<evidence type="ECO:0000313" key="8">
    <source>
        <dbReference type="Proteomes" id="UP000289166"/>
    </source>
</evidence>
<dbReference type="InterPro" id="IPR005517">
    <property type="entry name" value="Transl_elong_EFG/EF2_IV"/>
</dbReference>
<dbReference type="InterPro" id="IPR010298">
    <property type="entry name" value="YacP-like"/>
</dbReference>
<dbReference type="GO" id="GO:0003924">
    <property type="term" value="F:GTPase activity"/>
    <property type="evidence" value="ECO:0007669"/>
    <property type="project" value="InterPro"/>
</dbReference>
<keyword evidence="4" id="KW-0342">GTP-binding</keyword>
<dbReference type="GO" id="GO:0032790">
    <property type="term" value="P:ribosome disassembly"/>
    <property type="evidence" value="ECO:0007669"/>
    <property type="project" value="TreeGrafter"/>
</dbReference>
<dbReference type="AlphaFoldDB" id="A0A4Q0I5M5"/>
<evidence type="ECO:0000256" key="5">
    <source>
        <dbReference type="ARBA" id="ARBA00023251"/>
    </source>
</evidence>
<dbReference type="SUPFAM" id="SSF54980">
    <property type="entry name" value="EF-G C-terminal domain-like"/>
    <property type="match status" value="2"/>
</dbReference>
<name>A0A4Q0I5M5_9FIRM</name>
<reference evidence="8" key="1">
    <citation type="submission" date="2018-11" db="EMBL/GenBank/DDBJ databases">
        <title>Genome sequencing of a novel mesophilic and cellulolytic organism within the genus Hungateiclostridium.</title>
        <authorList>
            <person name="Rettenmaier R."/>
            <person name="Liebl W."/>
            <person name="Zverlov V."/>
        </authorList>
    </citation>
    <scope>NUCLEOTIDE SEQUENCE [LARGE SCALE GENOMIC DNA]</scope>
    <source>
        <strain evidence="8">N2K1</strain>
    </source>
</reference>
<dbReference type="InterPro" id="IPR000640">
    <property type="entry name" value="EFG_V-like"/>
</dbReference>
<evidence type="ECO:0000259" key="6">
    <source>
        <dbReference type="PROSITE" id="PS51722"/>
    </source>
</evidence>
<dbReference type="InterPro" id="IPR031157">
    <property type="entry name" value="G_TR_CS"/>
</dbReference>
<dbReference type="Pfam" id="PF00679">
    <property type="entry name" value="EFG_C"/>
    <property type="match status" value="1"/>
</dbReference>
<dbReference type="SMART" id="SM00889">
    <property type="entry name" value="EFG_IV"/>
    <property type="match status" value="1"/>
</dbReference>
<gene>
    <name evidence="7" type="ORF">EFD62_09025</name>
</gene>
<protein>
    <submittedName>
        <fullName evidence="7">GTP-binding protein</fullName>
    </submittedName>
</protein>
<dbReference type="Gene3D" id="3.40.50.300">
    <property type="entry name" value="P-loop containing nucleotide triphosphate hydrolases"/>
    <property type="match status" value="1"/>
</dbReference>
<dbReference type="PROSITE" id="PS51722">
    <property type="entry name" value="G_TR_2"/>
    <property type="match status" value="1"/>
</dbReference>
<evidence type="ECO:0000256" key="2">
    <source>
        <dbReference type="ARBA" id="ARBA00022741"/>
    </source>
</evidence>
<dbReference type="InterPro" id="IPR041095">
    <property type="entry name" value="EFG_II"/>
</dbReference>
<dbReference type="SUPFAM" id="SSF52540">
    <property type="entry name" value="P-loop containing nucleoside triphosphate hydrolases"/>
    <property type="match status" value="1"/>
</dbReference>
<organism evidence="7 8">
    <name type="scientific">Acetivibrio mesophilus</name>
    <dbReference type="NCBI Taxonomy" id="2487273"/>
    <lineage>
        <taxon>Bacteria</taxon>
        <taxon>Bacillati</taxon>
        <taxon>Bacillota</taxon>
        <taxon>Clostridia</taxon>
        <taxon>Eubacteriales</taxon>
        <taxon>Oscillospiraceae</taxon>
        <taxon>Acetivibrio</taxon>
    </lineage>
</organism>
<dbReference type="InterPro" id="IPR000795">
    <property type="entry name" value="T_Tr_GTP-bd_dom"/>
</dbReference>
<dbReference type="NCBIfam" id="TIGR00231">
    <property type="entry name" value="small_GTP"/>
    <property type="match status" value="1"/>
</dbReference>
<proteinExistence type="predicted"/>
<dbReference type="Gene3D" id="3.30.230.10">
    <property type="match status" value="1"/>
</dbReference>
<keyword evidence="3" id="KW-0648">Protein biosynthesis</keyword>
<dbReference type="Proteomes" id="UP000289166">
    <property type="component" value="Unassembled WGS sequence"/>
</dbReference>
<dbReference type="InterPro" id="IPR027417">
    <property type="entry name" value="P-loop_NTPase"/>
</dbReference>
<dbReference type="Gene3D" id="3.30.70.870">
    <property type="entry name" value="Elongation Factor G (Translational Gtpase), domain 3"/>
    <property type="match status" value="1"/>
</dbReference>
<dbReference type="OrthoDB" id="9804431at2"/>
<dbReference type="PANTHER" id="PTHR43261:SF1">
    <property type="entry name" value="RIBOSOME-RELEASING FACTOR 2, MITOCHONDRIAL"/>
    <property type="match status" value="1"/>
</dbReference>
<keyword evidence="2" id="KW-0547">Nucleotide-binding</keyword>
<dbReference type="CDD" id="cd10912">
    <property type="entry name" value="PIN_YacP-like"/>
    <property type="match status" value="1"/>
</dbReference>
<dbReference type="Gene3D" id="2.40.30.10">
    <property type="entry name" value="Translation factors"/>
    <property type="match status" value="1"/>
</dbReference>
<dbReference type="SUPFAM" id="SSF54211">
    <property type="entry name" value="Ribosomal protein S5 domain 2-like"/>
    <property type="match status" value="1"/>
</dbReference>
<sequence>MKKIVIGILAHVDAGKTTLSESLLYVSGKIRKLGRVDNKDAYLDTYELERARGITIFSKQAIFEIDNTRITLLDTPGHVDFSAEMERTLQVLDYAILVISGADGVQGHTKTLWHLLEIYKIPVFLFVNKMDQKDTNKDKLINEIKKQLDDGCIEFREVETEAFYDQLAMCDEILMETYLENGHIEDSQISIAVKERKVFPCFFGSALKLEGIEEFIEGIEKYAIIPRYPDEFGAKIFKITRDEQGNRLTHMKLTGGKLKVKDVLTNGVWEEKVNQIRIYSGEKFEAVSEVDAGTVFAVTGLTQSKPGDGLGIEKASVAPLLEPVLRYRVLLPEGCDPRVMLPKLRQIEDEEPELHIAWDEQLQEIMVQVMGEVQIEILQSLIRSRFGVEVDFDDGRIVYKETIGNAVEGVGHFEPLRHYAEVHLLLEPGERGSGLRFGAQCNEDVLGKSWQRLILTHLGEKVHKGVLTGSAITDMKITLVSGRAHNKHTEGGDFREATYRAVRQGLKEAESILLEPYYAFQLEVPEKMVGRAMMDIEKMHGTCEISQINGEMAVLLGSAPVVTMRNYQKEVVAYTKGLGRLFCSLKGYEPCHNAQEVIERIGYDSERDVQNPTGSVFCAHGGSFLVDWFEVKNYMHVESYFQKKDDTEDLNKDRTSYSKEEAISLEEIDQIMNKTFYANQGRKSIWKKQKAAGERYYKPVTYIKRQEERKEEYLLVDGYNIIYAWPELKGLADENMDSARMKLLDLLSNYQWIRKYHIIVVFDAYRVEGHREEVIDYYNIHMVYTREAQTADQYIEKFAHENKKNYNITVATSDGLQQMIVRGEGCSLLSARELKAELEAANERIRQEYRPMHGMDRNYLSDALSPKAKQHIEDLIKEDEDK</sequence>
<dbReference type="Pfam" id="PF22042">
    <property type="entry name" value="EF-G_D2"/>
    <property type="match status" value="1"/>
</dbReference>
<dbReference type="InterPro" id="IPR009000">
    <property type="entry name" value="Transl_B-barrel_sf"/>
</dbReference>
<dbReference type="SMART" id="SM00838">
    <property type="entry name" value="EFG_C"/>
    <property type="match status" value="1"/>
</dbReference>
<dbReference type="InterPro" id="IPR053905">
    <property type="entry name" value="EF-G-like_DII"/>
</dbReference>
<evidence type="ECO:0000256" key="1">
    <source>
        <dbReference type="ARBA" id="ARBA00003987"/>
    </source>
</evidence>
<dbReference type="GO" id="GO:0046677">
    <property type="term" value="P:response to antibiotic"/>
    <property type="evidence" value="ECO:0007669"/>
    <property type="project" value="UniProtKB-KW"/>
</dbReference>
<comment type="function">
    <text evidence="1">Abolishes the inhibitory effect of tetracyclin on protein synthesis by a non-covalent modification of the ribosomes.</text>
</comment>
<dbReference type="Gene3D" id="3.30.70.240">
    <property type="match status" value="1"/>
</dbReference>
<keyword evidence="5" id="KW-0046">Antibiotic resistance</keyword>
<dbReference type="InterPro" id="IPR005225">
    <property type="entry name" value="Small_GTP-bd"/>
</dbReference>
<dbReference type="InterPro" id="IPR035650">
    <property type="entry name" value="Tet_C"/>
</dbReference>
<dbReference type="PROSITE" id="PS00301">
    <property type="entry name" value="G_TR_1"/>
    <property type="match status" value="1"/>
</dbReference>
<dbReference type="Pfam" id="PF05991">
    <property type="entry name" value="NYN_YacP"/>
    <property type="match status" value="1"/>
</dbReference>
<dbReference type="CDD" id="cd01684">
    <property type="entry name" value="Tet_like_IV"/>
    <property type="match status" value="1"/>
</dbReference>
<dbReference type="CDD" id="cd04168">
    <property type="entry name" value="TetM_like"/>
    <property type="match status" value="1"/>
</dbReference>
<dbReference type="Pfam" id="PF00009">
    <property type="entry name" value="GTP_EFTU"/>
    <property type="match status" value="1"/>
</dbReference>
<dbReference type="InterPro" id="IPR020568">
    <property type="entry name" value="Ribosomal_Su5_D2-typ_SF"/>
</dbReference>
<feature type="domain" description="Tr-type G" evidence="6">
    <location>
        <begin position="1"/>
        <end position="227"/>
    </location>
</feature>
<keyword evidence="8" id="KW-1185">Reference proteome</keyword>